<evidence type="ECO:0000256" key="1">
    <source>
        <dbReference type="SAM" id="SignalP"/>
    </source>
</evidence>
<reference evidence="3" key="1">
    <citation type="submission" date="2020-10" db="EMBL/GenBank/DDBJ databases">
        <authorList>
            <person name="Gilroy R."/>
        </authorList>
    </citation>
    <scope>NUCLEOTIDE SEQUENCE</scope>
    <source>
        <strain evidence="3">11687</strain>
    </source>
</reference>
<evidence type="ECO:0000313" key="4">
    <source>
        <dbReference type="Proteomes" id="UP000824081"/>
    </source>
</evidence>
<dbReference type="Gene3D" id="2.60.40.1080">
    <property type="match status" value="2"/>
</dbReference>
<dbReference type="Gene3D" id="2.160.20.110">
    <property type="match status" value="4"/>
</dbReference>
<dbReference type="EMBL" id="DVMZ01000056">
    <property type="protein sequence ID" value="HIU58862.1"/>
    <property type="molecule type" value="Genomic_DNA"/>
</dbReference>
<reference evidence="3" key="2">
    <citation type="journal article" date="2021" name="PeerJ">
        <title>Extensive microbial diversity within the chicken gut microbiome revealed by metagenomics and culture.</title>
        <authorList>
            <person name="Gilroy R."/>
            <person name="Ravi A."/>
            <person name="Getino M."/>
            <person name="Pursley I."/>
            <person name="Horton D.L."/>
            <person name="Alikhan N.F."/>
            <person name="Baker D."/>
            <person name="Gharbi K."/>
            <person name="Hall N."/>
            <person name="Watson M."/>
            <person name="Adriaenssens E.M."/>
            <person name="Foster-Nyarko E."/>
            <person name="Jarju S."/>
            <person name="Secka A."/>
            <person name="Antonio M."/>
            <person name="Oren A."/>
            <person name="Chaudhuri R.R."/>
            <person name="La Ragione R."/>
            <person name="Hildebrand F."/>
            <person name="Pallen M.J."/>
        </authorList>
    </citation>
    <scope>NUCLEOTIDE SEQUENCE</scope>
    <source>
        <strain evidence="3">11687</strain>
    </source>
</reference>
<dbReference type="Proteomes" id="UP000824081">
    <property type="component" value="Unassembled WGS sequence"/>
</dbReference>
<gene>
    <name evidence="3" type="ORF">IAC57_02050</name>
</gene>
<organism evidence="3 4">
    <name type="scientific">Candidatus Scatosoma pullistercoris</name>
    <dbReference type="NCBI Taxonomy" id="2840934"/>
    <lineage>
        <taxon>Bacteria</taxon>
        <taxon>Bacillati</taxon>
        <taxon>Bacillota</taxon>
        <taxon>Clostridia</taxon>
        <taxon>Candidatus Scatosoma</taxon>
    </lineage>
</organism>
<dbReference type="SUPFAM" id="SSF49373">
    <property type="entry name" value="Invasin/intimin cell-adhesion fragments"/>
    <property type="match status" value="2"/>
</dbReference>
<protein>
    <submittedName>
        <fullName evidence="3">Ig-like domain-containing protein</fullName>
    </submittedName>
</protein>
<name>A0A9D1MEL4_9FIRM</name>
<comment type="caution">
    <text evidence="3">The sequence shown here is derived from an EMBL/GenBank/DDBJ whole genome shotgun (WGS) entry which is preliminary data.</text>
</comment>
<dbReference type="PROSITE" id="PS51257">
    <property type="entry name" value="PROKAR_LIPOPROTEIN"/>
    <property type="match status" value="1"/>
</dbReference>
<feature type="chain" id="PRO_5038886698" evidence="1">
    <location>
        <begin position="25"/>
        <end position="1963"/>
    </location>
</feature>
<feature type="domain" description="BIG2" evidence="2">
    <location>
        <begin position="41"/>
        <end position="114"/>
    </location>
</feature>
<dbReference type="InterPro" id="IPR003343">
    <property type="entry name" value="Big_2"/>
</dbReference>
<proteinExistence type="predicted"/>
<sequence>MKRKNYLATLSVALLALFGTAAVACGKVVDSSQSSSDSSVSDPLVTISQTSLELDLYESFQLTAEAVNTDEAIVWSTSDSSIVTVANGLVTAQQVGSATVTAEAGSASASCAVTVFNSGTAPVMVLNQEEVSVAKDGEFTVSVHTEWKGEPISEAISYTWELAEGEDGRYASVTPSEDGSSAVIKGLEYGETAFYVSAEVRGAVLVKKVTVKVRNVDITFSVENLTPSAGSYIADVSLVETPGDSAAVTPEVSVYDKGTLVPDAAIAWTSEDETIAVVDENGTITALKEGTATIVGTYENNTVKITVNAYRPQIALSQQVEIETAIGGTIEVEESLLGEITGARLDGTDVYLSHDSDANSVTLDLNKLPQDLGKMGDGKQLVIDTDKAQYVMEACVYTKILRTPEDVLKWNDWSYAADSANTYWSGYFVLGNNIDMAGYDYEGRFWYGNMHDTNTWTVLPQYAGLNFRDGKTGGFRGIFDGKGYNIDNLHITTWTGSFCGQIAQAGVIRNVSFTNVRLEGAAALISVGGNGTIENIYAHIASAVTGNSGNSDRTGVFFAGDSMAESRVNNCFVDFGSIPAAGDKGFVGLGSFHLGYGILNGVYGVGIAPEQAILQISSIGGGDTYGGFVSYGDFLRQGIDLSGWDTDFWSVENGIPYPKNLPFPEGVIPEVTTEQYTGTGVTVTLNGLSKYDVVTLSEETEKLGITVSGNLLTVPDGVEKGSLISFSVSSVFDPEKKIDLALSVVESRSLQLEDAVDVEIEAGETFTVDLGGLASGIEGTLCGVTMDNKAFENISYSDGKLVIGSANLVGNWGEKTIVAEFRLEEDGVLSSMTLVSIPLDIVTMIINDEAELNRFLEVAKENAVGNSWAGIYKLGNDIVCEGTYSARSASGDTRGAMGVACGFNGTFDGCGYTIYNLHTVGDSGGFVAPLGEHGVLKNVSFINAKNTGNGAFISSTGAGTVENVFIQIDITPNALSWNTGSSVITSDPYGVFRINKVIIEYINRLPESATTGYPLWNIHKGWGIVNGVYAVGVSKLYQNVGENLGETDVYDVFDTWEAFRAENIGFAAWDNDFWNIVNGLPVPARLAENAGTPEILNTELSVSANGAVKIDCADPYTTFTLDAAALEAGFTISGRTVSVPADASGKSFTVTVTSAINGNTSSKTFHVIATQFVDVEEETAIDMTAAGNITFDLGKYQLAGTVVSATIGEESFSSVTFEGGVLTLDRGALSGKFGEEIIVLTLKSGEGGAEVLTTVNIPVLLVTKYIATSDDLVNLKNYTVSSGGALGGYFVQTADIDVGGNRIGFGGFSTQWDDSFCGVYDGGGYVIYNAVQGTNAGLFSSMVGGAVVRNVTFMNAQLTGEGGFIVTGLYDSTIENVVVYGSIAAGVSGANWAPASLVVSKAYENATVKNCLVVLKNHELTGANYAGMIIGDDQSNGTLTIEHCIAVNLKNAADKDGYVIPAIGANGSGGRLAEGTDTDTVHTFHGWAEYLAWAKGKDLSGYNGTAWEFLENTVPVTTADSLRKELAKLETGGIPATVPAGEASVIVLNNLGYYADYAFENSAEGISLENGVITVTESFAGSVTLKLTALLDETGNVTITIQAAETISLSEISEIELNNTSAINRIDLSSAGALGTLQSLTLDRKTIAAALDGTTLTLSDATADMAMQWGEKTLVLTLALDGGGVKTINIPVLVITKVLRTADDVLAWNELSYAADSANTFWAGYFVLGNDVDMAGKNYEGKFWYGNMHDTNTWTPLPQYAGLNFRDGNSGGFRGVFDGRGFTIDKLNITTWTGSFCGQIAQAGIIRNVVFTNTTVAAGASLISVGGNGRIENIYAHISSIGAGGGADTSGVFFGSDTMAAARVVNCFVKFDSAPAVGTAGFTGMGSYHLGYGILNNVYAVGIPAEQAIRVISNAGGGDVYGAYATASEFAQAVTVSAENGWDMNFWTVGSDGLPLPKTLVSE</sequence>
<evidence type="ECO:0000313" key="3">
    <source>
        <dbReference type="EMBL" id="HIU58862.1"/>
    </source>
</evidence>
<evidence type="ECO:0000259" key="2">
    <source>
        <dbReference type="SMART" id="SM00635"/>
    </source>
</evidence>
<feature type="domain" description="BIG2" evidence="2">
    <location>
        <begin position="235"/>
        <end position="308"/>
    </location>
</feature>
<dbReference type="Pfam" id="PF02368">
    <property type="entry name" value="Big_2"/>
    <property type="match status" value="2"/>
</dbReference>
<accession>A0A9D1MEL4</accession>
<dbReference type="SMART" id="SM00635">
    <property type="entry name" value="BID_2"/>
    <property type="match status" value="2"/>
</dbReference>
<dbReference type="InterPro" id="IPR008964">
    <property type="entry name" value="Invasin/intimin_cell_adhesion"/>
</dbReference>
<feature type="signal peptide" evidence="1">
    <location>
        <begin position="1"/>
        <end position="24"/>
    </location>
</feature>
<keyword evidence="1" id="KW-0732">Signal</keyword>